<name>A0A5D2IAS4_GOSTO</name>
<accession>A0A5D2IAS4</accession>
<keyword evidence="3" id="KW-1185">Reference proteome</keyword>
<sequence>MVLTEPYNFVFGCSFFTHRWLNFLASATWFLAFVYSLYDTSPAAVPSSCTADFISTWHFSKARRSTLPSPPDPIDLSMLAETSVAFPLAILTNLTMKESLAPISSGKSFLRVSEQSLVLLTLGQISLTMSEYLVAFSKGKKERKIKKDRATATLLVMMGFIIFTSSYGFFHLLNLEEEAQGIVIFIAC</sequence>
<keyword evidence="1" id="KW-1133">Transmembrane helix</keyword>
<feature type="transmembrane region" description="Helical" evidence="1">
    <location>
        <begin position="20"/>
        <end position="38"/>
    </location>
</feature>
<proteinExistence type="predicted"/>
<dbReference type="EMBL" id="CM017634">
    <property type="protein sequence ID" value="TYH39086.1"/>
    <property type="molecule type" value="Genomic_DNA"/>
</dbReference>
<organism evidence="2 3">
    <name type="scientific">Gossypium tomentosum</name>
    <name type="common">Hawaiian cotton</name>
    <name type="synonym">Gossypium sandvicense</name>
    <dbReference type="NCBI Taxonomy" id="34277"/>
    <lineage>
        <taxon>Eukaryota</taxon>
        <taxon>Viridiplantae</taxon>
        <taxon>Streptophyta</taxon>
        <taxon>Embryophyta</taxon>
        <taxon>Tracheophyta</taxon>
        <taxon>Spermatophyta</taxon>
        <taxon>Magnoliopsida</taxon>
        <taxon>eudicotyledons</taxon>
        <taxon>Gunneridae</taxon>
        <taxon>Pentapetalae</taxon>
        <taxon>rosids</taxon>
        <taxon>malvids</taxon>
        <taxon>Malvales</taxon>
        <taxon>Malvaceae</taxon>
        <taxon>Malvoideae</taxon>
        <taxon>Gossypium</taxon>
    </lineage>
</organism>
<protein>
    <submittedName>
        <fullName evidence="2">Uncharacterized protein</fullName>
    </submittedName>
</protein>
<reference evidence="2 3" key="1">
    <citation type="submission" date="2019-07" db="EMBL/GenBank/DDBJ databases">
        <title>WGS assembly of Gossypium tomentosum.</title>
        <authorList>
            <person name="Chen Z.J."/>
            <person name="Sreedasyam A."/>
            <person name="Ando A."/>
            <person name="Song Q."/>
            <person name="De L."/>
            <person name="Hulse-Kemp A."/>
            <person name="Ding M."/>
            <person name="Ye W."/>
            <person name="Kirkbride R."/>
            <person name="Jenkins J."/>
            <person name="Plott C."/>
            <person name="Lovell J."/>
            <person name="Lin Y.-M."/>
            <person name="Vaughn R."/>
            <person name="Liu B."/>
            <person name="Li W."/>
            <person name="Simpson S."/>
            <person name="Scheffler B."/>
            <person name="Saski C."/>
            <person name="Grover C."/>
            <person name="Hu G."/>
            <person name="Conover J."/>
            <person name="Carlson J."/>
            <person name="Shu S."/>
            <person name="Boston L."/>
            <person name="Williams M."/>
            <person name="Peterson D."/>
            <person name="Mcgee K."/>
            <person name="Jones D."/>
            <person name="Wendel J."/>
            <person name="Stelly D."/>
            <person name="Grimwood J."/>
            <person name="Schmutz J."/>
        </authorList>
    </citation>
    <scope>NUCLEOTIDE SEQUENCE [LARGE SCALE GENOMIC DNA]</scope>
    <source>
        <strain evidence="2">7179.01</strain>
    </source>
</reference>
<feature type="transmembrane region" description="Helical" evidence="1">
    <location>
        <begin position="150"/>
        <end position="170"/>
    </location>
</feature>
<evidence type="ECO:0000256" key="1">
    <source>
        <dbReference type="SAM" id="Phobius"/>
    </source>
</evidence>
<evidence type="ECO:0000313" key="3">
    <source>
        <dbReference type="Proteomes" id="UP000322667"/>
    </source>
</evidence>
<evidence type="ECO:0000313" key="2">
    <source>
        <dbReference type="EMBL" id="TYH39086.1"/>
    </source>
</evidence>
<keyword evidence="1" id="KW-0812">Transmembrane</keyword>
<dbReference type="AlphaFoldDB" id="A0A5D2IAS4"/>
<keyword evidence="1" id="KW-0472">Membrane</keyword>
<dbReference type="Proteomes" id="UP000322667">
    <property type="component" value="Chromosome D12"/>
</dbReference>
<gene>
    <name evidence="2" type="ORF">ES332_D12G156800v1</name>
</gene>